<accession>A0A9W8US40</accession>
<evidence type="ECO:0000256" key="2">
    <source>
        <dbReference type="ARBA" id="ARBA00007524"/>
    </source>
</evidence>
<dbReference type="AlphaFoldDB" id="A0A9W8US40"/>
<dbReference type="KEGG" id="amus:LMH87_005542"/>
<evidence type="ECO:0000256" key="1">
    <source>
        <dbReference type="ARBA" id="ARBA00004141"/>
    </source>
</evidence>
<dbReference type="CDD" id="cd15904">
    <property type="entry name" value="TSPO_MBR"/>
    <property type="match status" value="1"/>
</dbReference>
<feature type="transmembrane region" description="Helical" evidence="6">
    <location>
        <begin position="96"/>
        <end position="115"/>
    </location>
</feature>
<dbReference type="PANTHER" id="PTHR10057:SF0">
    <property type="entry name" value="TRANSLOCATOR PROTEIN"/>
    <property type="match status" value="1"/>
</dbReference>
<feature type="transmembrane region" description="Helical" evidence="6">
    <location>
        <begin position="53"/>
        <end position="75"/>
    </location>
</feature>
<evidence type="ECO:0000256" key="6">
    <source>
        <dbReference type="SAM" id="Phobius"/>
    </source>
</evidence>
<comment type="similarity">
    <text evidence="2">Belongs to the TspO/BZRP family.</text>
</comment>
<comment type="caution">
    <text evidence="7">The sequence shown here is derived from an EMBL/GenBank/DDBJ whole genome shotgun (WGS) entry which is preliminary data.</text>
</comment>
<dbReference type="FunFam" id="1.20.1260.100:FF:000001">
    <property type="entry name" value="translocator protein 2"/>
    <property type="match status" value="1"/>
</dbReference>
<dbReference type="EMBL" id="JAJHUN010000001">
    <property type="protein sequence ID" value="KAJ4163838.1"/>
    <property type="molecule type" value="Genomic_DNA"/>
</dbReference>
<evidence type="ECO:0000256" key="3">
    <source>
        <dbReference type="ARBA" id="ARBA00022692"/>
    </source>
</evidence>
<dbReference type="Gene3D" id="1.20.1260.100">
    <property type="entry name" value="TspO/MBR protein"/>
    <property type="match status" value="1"/>
</dbReference>
<keyword evidence="8" id="KW-1185">Reference proteome</keyword>
<evidence type="ECO:0000256" key="5">
    <source>
        <dbReference type="ARBA" id="ARBA00023136"/>
    </source>
</evidence>
<feature type="transmembrane region" description="Helical" evidence="6">
    <location>
        <begin position="167"/>
        <end position="184"/>
    </location>
</feature>
<feature type="transmembrane region" description="Helical" evidence="6">
    <location>
        <begin position="135"/>
        <end position="155"/>
    </location>
</feature>
<dbReference type="Pfam" id="PF03073">
    <property type="entry name" value="TspO_MBR"/>
    <property type="match status" value="1"/>
</dbReference>
<organism evidence="7 8">
    <name type="scientific">Akanthomyces muscarius</name>
    <name type="common">Entomopathogenic fungus</name>
    <name type="synonym">Lecanicillium muscarium</name>
    <dbReference type="NCBI Taxonomy" id="2231603"/>
    <lineage>
        <taxon>Eukaryota</taxon>
        <taxon>Fungi</taxon>
        <taxon>Dikarya</taxon>
        <taxon>Ascomycota</taxon>
        <taxon>Pezizomycotina</taxon>
        <taxon>Sordariomycetes</taxon>
        <taxon>Hypocreomycetidae</taxon>
        <taxon>Hypocreales</taxon>
        <taxon>Cordycipitaceae</taxon>
        <taxon>Akanthomyces</taxon>
    </lineage>
</organism>
<keyword evidence="4 6" id="KW-1133">Transmembrane helix</keyword>
<gene>
    <name evidence="7" type="ORF">LMH87_005542</name>
</gene>
<dbReference type="InterPro" id="IPR038330">
    <property type="entry name" value="TspO/MBR-related_sf"/>
</dbReference>
<reference evidence="7" key="1">
    <citation type="journal article" date="2023" name="Access Microbiol">
        <title>De-novo genome assembly for Akanthomyces muscarius, a biocontrol agent of insect agricultural pests.</title>
        <authorList>
            <person name="Erdos Z."/>
            <person name="Studholme D.J."/>
            <person name="Raymond B."/>
            <person name="Sharma M."/>
        </authorList>
    </citation>
    <scope>NUCLEOTIDE SEQUENCE</scope>
    <source>
        <strain evidence="7">Ve6</strain>
    </source>
</reference>
<evidence type="ECO:0000256" key="4">
    <source>
        <dbReference type="ARBA" id="ARBA00022989"/>
    </source>
</evidence>
<dbReference type="PANTHER" id="PTHR10057">
    <property type="entry name" value="PERIPHERAL-TYPE BENZODIAZEPINE RECEPTOR"/>
    <property type="match status" value="1"/>
</dbReference>
<evidence type="ECO:0008006" key="9">
    <source>
        <dbReference type="Google" id="ProtNLM"/>
    </source>
</evidence>
<keyword evidence="5 6" id="KW-0472">Membrane</keyword>
<dbReference type="GO" id="GO:0033013">
    <property type="term" value="P:tetrapyrrole metabolic process"/>
    <property type="evidence" value="ECO:0007669"/>
    <property type="project" value="UniProtKB-ARBA"/>
</dbReference>
<dbReference type="GO" id="GO:0005741">
    <property type="term" value="C:mitochondrial outer membrane"/>
    <property type="evidence" value="ECO:0007669"/>
    <property type="project" value="TreeGrafter"/>
</dbReference>
<sequence>MSVTTPAACKSADIFKPRGVTFSLLRPACPSNRQPSIAIMTTYIPSLTLPTSAFQHSATSVLLPIALGTAIGYGTKPDKTVKTYLDLKQPPLHPPPWLFGPVWTVLYGVMGYAAHRVASAGLLSLSPATVATTQHSLTVYTIQLGLNLAWMPLFFGARRPIEATADLVALLGLNGWLAYTWSAIDETAGWLQLPYLGWLAFATYLSAGAGYLNDWDMSDSALEARKKVQ</sequence>
<evidence type="ECO:0000313" key="7">
    <source>
        <dbReference type="EMBL" id="KAJ4163838.1"/>
    </source>
</evidence>
<dbReference type="Proteomes" id="UP001144673">
    <property type="component" value="Chromosome 1"/>
</dbReference>
<proteinExistence type="inferred from homology"/>
<protein>
    <recommendedName>
        <fullName evidence="9">Translocator protein</fullName>
    </recommendedName>
</protein>
<feature type="transmembrane region" description="Helical" evidence="6">
    <location>
        <begin position="190"/>
        <end position="212"/>
    </location>
</feature>
<comment type="subcellular location">
    <subcellularLocation>
        <location evidence="1">Membrane</location>
        <topology evidence="1">Multi-pass membrane protein</topology>
    </subcellularLocation>
</comment>
<keyword evidence="3 6" id="KW-0812">Transmembrane</keyword>
<dbReference type="GeneID" id="80892701"/>
<dbReference type="InterPro" id="IPR004307">
    <property type="entry name" value="TspO_MBR"/>
</dbReference>
<dbReference type="RefSeq" id="XP_056058753.1">
    <property type="nucleotide sequence ID" value="XM_056203278.1"/>
</dbReference>
<evidence type="ECO:0000313" key="8">
    <source>
        <dbReference type="Proteomes" id="UP001144673"/>
    </source>
</evidence>
<name>A0A9W8US40_AKAMU</name>